<evidence type="ECO:0000256" key="3">
    <source>
        <dbReference type="ARBA" id="ARBA00022679"/>
    </source>
</evidence>
<keyword evidence="3" id="KW-0808">Transferase</keyword>
<proteinExistence type="inferred from homology"/>
<dbReference type="EMBL" id="ACBZ01000075">
    <property type="protein sequence ID" value="EEG49561.1"/>
    <property type="molecule type" value="Genomic_DNA"/>
</dbReference>
<comment type="catalytic activity">
    <reaction evidence="5">
        <text>N-terminal L-alanyl-[ribosomal protein bS18] + acetyl-CoA = N-terminal N(alpha)-acetyl-L-alanyl-[ribosomal protein bS18] + CoA + H(+)</text>
        <dbReference type="Rhea" id="RHEA:43756"/>
        <dbReference type="Rhea" id="RHEA-COMP:10676"/>
        <dbReference type="Rhea" id="RHEA-COMP:10677"/>
        <dbReference type="ChEBI" id="CHEBI:15378"/>
        <dbReference type="ChEBI" id="CHEBI:57287"/>
        <dbReference type="ChEBI" id="CHEBI:57288"/>
        <dbReference type="ChEBI" id="CHEBI:64718"/>
        <dbReference type="ChEBI" id="CHEBI:83683"/>
        <dbReference type="EC" id="2.3.1.266"/>
    </reaction>
</comment>
<comment type="similarity">
    <text evidence="1 5">Belongs to the acetyltransferase family. RimI subfamily.</text>
</comment>
<dbReference type="HOGENOM" id="CLU_013985_23_2_9"/>
<gene>
    <name evidence="7" type="ORF">RUMHYD_01517</name>
</gene>
<dbReference type="GO" id="GO:0005737">
    <property type="term" value="C:cytoplasm"/>
    <property type="evidence" value="ECO:0007669"/>
    <property type="project" value="UniProtKB-SubCell"/>
</dbReference>
<dbReference type="InterPro" id="IPR050680">
    <property type="entry name" value="YpeA/RimI_acetyltransf"/>
</dbReference>
<dbReference type="Proteomes" id="UP000003100">
    <property type="component" value="Unassembled WGS sequence"/>
</dbReference>
<comment type="function">
    <text evidence="5">Acetylates the N-terminal alanine of ribosomal protein bS18.</text>
</comment>
<protein>
    <recommendedName>
        <fullName evidence="5">[Ribosomal protein bS18]-alanine N-acetyltransferase</fullName>
        <ecNumber evidence="5">2.3.1.266</ecNumber>
    </recommendedName>
</protein>
<feature type="domain" description="N-acetyltransferase" evidence="6">
    <location>
        <begin position="6"/>
        <end position="148"/>
    </location>
</feature>
<dbReference type="SUPFAM" id="SSF55729">
    <property type="entry name" value="Acyl-CoA N-acyltransferases (Nat)"/>
    <property type="match status" value="1"/>
</dbReference>
<dbReference type="PANTHER" id="PTHR43420">
    <property type="entry name" value="ACETYLTRANSFERASE"/>
    <property type="match status" value="1"/>
</dbReference>
<evidence type="ECO:0000256" key="1">
    <source>
        <dbReference type="ARBA" id="ARBA00005395"/>
    </source>
</evidence>
<dbReference type="PATRIC" id="fig|476272.21.peg.2862"/>
<name>C0CKZ7_BLAHS</name>
<sequence>MGGTVVKIREMEMDDLESVAVLEEELFQVPWSLNGLFSFFLREDVCFFVAEEEGKLVGYCGIVTVLDEGDIVKVAVSGKYQRRGVGRRLLQGTMEKMREKGVRVFHLEVRESNQAAVGLYEKLGFVRDGTRKNYYENPVEDAILMSGS</sequence>
<evidence type="ECO:0000256" key="4">
    <source>
        <dbReference type="ARBA" id="ARBA00023315"/>
    </source>
</evidence>
<keyword evidence="8" id="KW-1185">Reference proteome</keyword>
<keyword evidence="4" id="KW-0012">Acyltransferase</keyword>
<evidence type="ECO:0000313" key="7">
    <source>
        <dbReference type="EMBL" id="EEG49561.1"/>
    </source>
</evidence>
<dbReference type="PROSITE" id="PS51186">
    <property type="entry name" value="GNAT"/>
    <property type="match status" value="1"/>
</dbReference>
<dbReference type="NCBIfam" id="TIGR01575">
    <property type="entry name" value="rimI"/>
    <property type="match status" value="1"/>
</dbReference>
<keyword evidence="2 5" id="KW-0963">Cytoplasm</keyword>
<comment type="caution">
    <text evidence="7">The sequence shown here is derived from an EMBL/GenBank/DDBJ whole genome shotgun (WGS) entry which is preliminary data.</text>
</comment>
<dbReference type="Pfam" id="PF00583">
    <property type="entry name" value="Acetyltransf_1"/>
    <property type="match status" value="1"/>
</dbReference>
<dbReference type="EC" id="2.3.1.266" evidence="5"/>
<dbReference type="PANTHER" id="PTHR43420:SF44">
    <property type="entry name" value="ACETYLTRANSFERASE YPEA"/>
    <property type="match status" value="1"/>
</dbReference>
<dbReference type="InterPro" id="IPR006464">
    <property type="entry name" value="AcTrfase_RimI/Ard1"/>
</dbReference>
<evidence type="ECO:0000256" key="2">
    <source>
        <dbReference type="ARBA" id="ARBA00022490"/>
    </source>
</evidence>
<dbReference type="CDD" id="cd04301">
    <property type="entry name" value="NAT_SF"/>
    <property type="match status" value="1"/>
</dbReference>
<comment type="subcellular location">
    <subcellularLocation>
        <location evidence="5">Cytoplasm</location>
    </subcellularLocation>
</comment>
<dbReference type="eggNOG" id="COG0456">
    <property type="taxonomic scope" value="Bacteria"/>
</dbReference>
<organism evidence="7 8">
    <name type="scientific">Blautia hydrogenotrophica (strain DSM 10507 / JCM 14656 / S5a33)</name>
    <name type="common">Ruminococcus hydrogenotrophicus</name>
    <dbReference type="NCBI Taxonomy" id="476272"/>
    <lineage>
        <taxon>Bacteria</taxon>
        <taxon>Bacillati</taxon>
        <taxon>Bacillota</taxon>
        <taxon>Clostridia</taxon>
        <taxon>Lachnospirales</taxon>
        <taxon>Lachnospiraceae</taxon>
        <taxon>Blautia</taxon>
    </lineage>
</organism>
<dbReference type="InterPro" id="IPR000182">
    <property type="entry name" value="GNAT_dom"/>
</dbReference>
<accession>C0CKZ7</accession>
<dbReference type="GO" id="GO:0008999">
    <property type="term" value="F:protein-N-terminal-alanine acetyltransferase activity"/>
    <property type="evidence" value="ECO:0007669"/>
    <property type="project" value="UniProtKB-EC"/>
</dbReference>
<reference evidence="7 8" key="2">
    <citation type="submission" date="2009-02" db="EMBL/GenBank/DDBJ databases">
        <title>Draft genome sequence of Blautia hydrogenotrophica DSM 10507 (Ruminococcus hydrogenotrophicus DSM 10507).</title>
        <authorList>
            <person name="Sudarsanam P."/>
            <person name="Ley R."/>
            <person name="Guruge J."/>
            <person name="Turnbaugh P.J."/>
            <person name="Mahowald M."/>
            <person name="Liep D."/>
            <person name="Gordon J."/>
        </authorList>
    </citation>
    <scope>NUCLEOTIDE SEQUENCE [LARGE SCALE GENOMIC DNA]</scope>
    <source>
        <strain evidence="8">DSM 10507 / JCM 14656 / S5a33</strain>
    </source>
</reference>
<evidence type="ECO:0000259" key="6">
    <source>
        <dbReference type="PROSITE" id="PS51186"/>
    </source>
</evidence>
<reference evidence="7 8" key="1">
    <citation type="submission" date="2009-01" db="EMBL/GenBank/DDBJ databases">
        <authorList>
            <person name="Fulton L."/>
            <person name="Clifton S."/>
            <person name="Fulton B."/>
            <person name="Xu J."/>
            <person name="Minx P."/>
            <person name="Pepin K.H."/>
            <person name="Johnson M."/>
            <person name="Bhonagiri V."/>
            <person name="Nash W.E."/>
            <person name="Mardis E.R."/>
            <person name="Wilson R.K."/>
        </authorList>
    </citation>
    <scope>NUCLEOTIDE SEQUENCE [LARGE SCALE GENOMIC DNA]</scope>
    <source>
        <strain evidence="8">DSM 10507 / JCM 14656 / S5a33</strain>
    </source>
</reference>
<dbReference type="AlphaFoldDB" id="C0CKZ7"/>
<evidence type="ECO:0000256" key="5">
    <source>
        <dbReference type="RuleBase" id="RU363094"/>
    </source>
</evidence>
<dbReference type="InterPro" id="IPR016181">
    <property type="entry name" value="Acyl_CoA_acyltransferase"/>
</dbReference>
<dbReference type="Gene3D" id="3.40.630.30">
    <property type="match status" value="1"/>
</dbReference>
<evidence type="ECO:0000313" key="8">
    <source>
        <dbReference type="Proteomes" id="UP000003100"/>
    </source>
</evidence>